<sequence>MSPRAAPPPRRAAPRRAAPAPRRPRAAPPRAAPPPRRAAPRRAAPRRAAPAPRRPAPRRPAPRRPRAAPPRVGAGRGGVGRRPGAARAPARWGRAACRAAGRPVAYDPAVAHFRVQRRSPLPVEETWRRLTDWPRHGAHVPLSGVTVRPAGPTRVGTVIVVRTGVGRAGFDDPMEVVRWDPPAGDAPGGCRLEKRGAVVLGWAEIEVRPRGGGSEVVWCEEARLRGLPRLFDPPTAWSGRLLFGRVVDALLRE</sequence>
<gene>
    <name evidence="2" type="ORF">TPA0910_06460</name>
</gene>
<evidence type="ECO:0008006" key="4">
    <source>
        <dbReference type="Google" id="ProtNLM"/>
    </source>
</evidence>
<keyword evidence="3" id="KW-1185">Reference proteome</keyword>
<name>A0ABQ3TTA1_STRHY</name>
<feature type="region of interest" description="Disordered" evidence="1">
    <location>
        <begin position="1"/>
        <end position="89"/>
    </location>
</feature>
<dbReference type="InterPro" id="IPR023393">
    <property type="entry name" value="START-like_dom_sf"/>
</dbReference>
<dbReference type="Proteomes" id="UP001054854">
    <property type="component" value="Unassembled WGS sequence"/>
</dbReference>
<dbReference type="EMBL" id="BNEK01000002">
    <property type="protein sequence ID" value="GHJ26213.1"/>
    <property type="molecule type" value="Genomic_DNA"/>
</dbReference>
<proteinExistence type="predicted"/>
<reference evidence="2" key="1">
    <citation type="submission" date="2024-05" db="EMBL/GenBank/DDBJ databases">
        <title>Whole genome shotgun sequence of Streptomyces hygroscopicus NBRC 113678.</title>
        <authorList>
            <person name="Komaki H."/>
            <person name="Tamura T."/>
        </authorList>
    </citation>
    <scope>NUCLEOTIDE SEQUENCE</scope>
    <source>
        <strain evidence="2">N11-34</strain>
    </source>
</reference>
<dbReference type="Gene3D" id="3.30.530.20">
    <property type="match status" value="1"/>
</dbReference>
<feature type="compositionally biased region" description="Pro residues" evidence="1">
    <location>
        <begin position="1"/>
        <end position="11"/>
    </location>
</feature>
<feature type="compositionally biased region" description="Basic residues" evidence="1">
    <location>
        <begin position="55"/>
        <end position="66"/>
    </location>
</feature>
<organism evidence="2 3">
    <name type="scientific">Streptomyces hygroscopicus</name>
    <dbReference type="NCBI Taxonomy" id="1912"/>
    <lineage>
        <taxon>Bacteria</taxon>
        <taxon>Bacillati</taxon>
        <taxon>Actinomycetota</taxon>
        <taxon>Actinomycetes</taxon>
        <taxon>Kitasatosporales</taxon>
        <taxon>Streptomycetaceae</taxon>
        <taxon>Streptomyces</taxon>
        <taxon>Streptomyces violaceusniger group</taxon>
    </lineage>
</organism>
<comment type="caution">
    <text evidence="2">The sequence shown here is derived from an EMBL/GenBank/DDBJ whole genome shotgun (WGS) entry which is preliminary data.</text>
</comment>
<evidence type="ECO:0000313" key="3">
    <source>
        <dbReference type="Proteomes" id="UP001054854"/>
    </source>
</evidence>
<evidence type="ECO:0000256" key="1">
    <source>
        <dbReference type="SAM" id="MobiDB-lite"/>
    </source>
</evidence>
<accession>A0ABQ3TTA1</accession>
<dbReference type="SUPFAM" id="SSF55961">
    <property type="entry name" value="Bet v1-like"/>
    <property type="match status" value="1"/>
</dbReference>
<evidence type="ECO:0000313" key="2">
    <source>
        <dbReference type="EMBL" id="GHJ26213.1"/>
    </source>
</evidence>
<feature type="compositionally biased region" description="Pro residues" evidence="1">
    <location>
        <begin position="26"/>
        <end position="37"/>
    </location>
</feature>
<protein>
    <recommendedName>
        <fullName evidence="4">Immediate-early protein 2</fullName>
    </recommendedName>
</protein>